<comment type="caution">
    <text evidence="1">The sequence shown here is derived from an EMBL/GenBank/DDBJ whole genome shotgun (WGS) entry which is preliminary data.</text>
</comment>
<reference evidence="1 2" key="1">
    <citation type="submission" date="2013-09" db="EMBL/GenBank/DDBJ databases">
        <authorList>
            <person name="Zeng Z."/>
            <person name="Chen C."/>
        </authorList>
    </citation>
    <scope>NUCLEOTIDE SEQUENCE [LARGE SCALE GENOMIC DNA]</scope>
    <source>
        <strain evidence="1 2">WB 3.3-2</strain>
    </source>
</reference>
<name>A0A0A2M8A8_9FLAO</name>
<dbReference type="EMBL" id="JRLX01000003">
    <property type="protein sequence ID" value="KGO87866.1"/>
    <property type="molecule type" value="Genomic_DNA"/>
</dbReference>
<proteinExistence type="predicted"/>
<protein>
    <submittedName>
        <fullName evidence="1">Uncharacterized protein</fullName>
    </submittedName>
</protein>
<dbReference type="AlphaFoldDB" id="A0A0A2M8A8"/>
<dbReference type="Proteomes" id="UP000030152">
    <property type="component" value="Unassembled WGS sequence"/>
</dbReference>
<organism evidence="1 2">
    <name type="scientific">Flavobacterium rivuli WB 3.3-2 = DSM 21788</name>
    <dbReference type="NCBI Taxonomy" id="1121895"/>
    <lineage>
        <taxon>Bacteria</taxon>
        <taxon>Pseudomonadati</taxon>
        <taxon>Bacteroidota</taxon>
        <taxon>Flavobacteriia</taxon>
        <taxon>Flavobacteriales</taxon>
        <taxon>Flavobacteriaceae</taxon>
        <taxon>Flavobacterium</taxon>
    </lineage>
</organism>
<sequence length="76" mass="8780">MSYINKFTTKITKFFTRDTKLYVYRPVSGYKEHEAEAQSLVFFNSENGIAIIAYFVKKPCALCGKLYSDNLYGCQD</sequence>
<accession>A0A0A2M8A8</accession>
<gene>
    <name evidence="1" type="ORF">Q765_05115</name>
</gene>
<keyword evidence="2" id="KW-1185">Reference proteome</keyword>
<evidence type="ECO:0000313" key="1">
    <source>
        <dbReference type="EMBL" id="KGO87866.1"/>
    </source>
</evidence>
<evidence type="ECO:0000313" key="2">
    <source>
        <dbReference type="Proteomes" id="UP000030152"/>
    </source>
</evidence>